<reference evidence="3" key="1">
    <citation type="submission" date="2022-11" db="UniProtKB">
        <authorList>
            <consortium name="WormBaseParasite"/>
        </authorList>
    </citation>
    <scope>IDENTIFICATION</scope>
</reference>
<dbReference type="AlphaFoldDB" id="A0A915Q7H4"/>
<evidence type="ECO:0000313" key="2">
    <source>
        <dbReference type="Proteomes" id="UP000887581"/>
    </source>
</evidence>
<keyword evidence="1" id="KW-1133">Transmembrane helix</keyword>
<dbReference type="WBParaSite" id="sdigi.contig823.g9841.t1">
    <property type="protein sequence ID" value="sdigi.contig823.g9841.t1"/>
    <property type="gene ID" value="sdigi.contig823.g9841"/>
</dbReference>
<protein>
    <submittedName>
        <fullName evidence="3">Uncharacterized protein</fullName>
    </submittedName>
</protein>
<keyword evidence="1" id="KW-0812">Transmembrane</keyword>
<proteinExistence type="predicted"/>
<accession>A0A915Q7H4</accession>
<dbReference type="Proteomes" id="UP000887581">
    <property type="component" value="Unplaced"/>
</dbReference>
<evidence type="ECO:0000313" key="3">
    <source>
        <dbReference type="WBParaSite" id="sdigi.contig823.g9841.t1"/>
    </source>
</evidence>
<organism evidence="2 3">
    <name type="scientific">Setaria digitata</name>
    <dbReference type="NCBI Taxonomy" id="48799"/>
    <lineage>
        <taxon>Eukaryota</taxon>
        <taxon>Metazoa</taxon>
        <taxon>Ecdysozoa</taxon>
        <taxon>Nematoda</taxon>
        <taxon>Chromadorea</taxon>
        <taxon>Rhabditida</taxon>
        <taxon>Spirurina</taxon>
        <taxon>Spiruromorpha</taxon>
        <taxon>Filarioidea</taxon>
        <taxon>Setariidae</taxon>
        <taxon>Setaria</taxon>
    </lineage>
</organism>
<evidence type="ECO:0000256" key="1">
    <source>
        <dbReference type="SAM" id="Phobius"/>
    </source>
</evidence>
<feature type="transmembrane region" description="Helical" evidence="1">
    <location>
        <begin position="176"/>
        <end position="195"/>
    </location>
</feature>
<keyword evidence="1" id="KW-0472">Membrane</keyword>
<keyword evidence="2" id="KW-1185">Reference proteome</keyword>
<name>A0A915Q7H4_9BILA</name>
<sequence>MSSCDGNRCSTTANGFCAYQQITDANGNTVSTIRSCLNTNVVVAGPFYITQPGQCIETVDPSTDMTYRTYLCNSHNYCNADCHEDLSSTVTEMLNVSIRGLRSIHYSMQCINIPVAKTPDGNSITEINKCIASTDILGNHFYTLICNETNLCNAKCNLAPTILPIPVVPHSSTSKYSATFTLHLFFLAILIAHFVT</sequence>